<accession>A0A7V6CMC7</accession>
<evidence type="ECO:0000313" key="2">
    <source>
        <dbReference type="EMBL" id="HHR48041.1"/>
    </source>
</evidence>
<dbReference type="InterPro" id="IPR036388">
    <property type="entry name" value="WH-like_DNA-bd_sf"/>
</dbReference>
<comment type="caution">
    <text evidence="2">The sequence shown here is derived from an EMBL/GenBank/DDBJ whole genome shotgun (WGS) entry which is preliminary data.</text>
</comment>
<dbReference type="SUPFAM" id="SSF46785">
    <property type="entry name" value="Winged helix' DNA-binding domain"/>
    <property type="match status" value="1"/>
</dbReference>
<sequence length="261" mass="30383">MGKDLLTILKNFGLSNYEAEVYSALLKFGEVKVGDLAKKINVPRPQIYLVLKKLTALGLCAEKSGRIKYYLAISPQLALRRLLENEERKLKEKFSLLKELEAVYQKSKKKNIDFEFIDVLKGKEAREFLTLMLKNAQKEILIFCKYLLKKTPERLKESYNMEVSALKKKIKVRCLYEESFLADEDVFAYVKKLIKMGEVARRIDYLPLNMLLIDDKGATFSLFGEDKEDVVMFIFTHPALIQLMRVGFEYYWSMGKEINLT</sequence>
<dbReference type="EMBL" id="DTHS01000001">
    <property type="protein sequence ID" value="HHR48041.1"/>
    <property type="molecule type" value="Genomic_DNA"/>
</dbReference>
<protein>
    <submittedName>
        <fullName evidence="2">TrmB family transcriptional regulator</fullName>
    </submittedName>
</protein>
<gene>
    <name evidence="2" type="ORF">ENV79_00120</name>
</gene>
<feature type="domain" description="Transcription regulator TrmB N-terminal" evidence="1">
    <location>
        <begin position="9"/>
        <end position="75"/>
    </location>
</feature>
<reference evidence="2" key="1">
    <citation type="journal article" date="2020" name="mSystems">
        <title>Genome- and Community-Level Interaction Insights into Carbon Utilization and Element Cycling Functions of Hydrothermarchaeota in Hydrothermal Sediment.</title>
        <authorList>
            <person name="Zhou Z."/>
            <person name="Liu Y."/>
            <person name="Xu W."/>
            <person name="Pan J."/>
            <person name="Luo Z.H."/>
            <person name="Li M."/>
        </authorList>
    </citation>
    <scope>NUCLEOTIDE SEQUENCE [LARGE SCALE GENOMIC DNA]</scope>
    <source>
        <strain evidence="2">SpSt-791</strain>
    </source>
</reference>
<evidence type="ECO:0000259" key="1">
    <source>
        <dbReference type="Pfam" id="PF01978"/>
    </source>
</evidence>
<dbReference type="InterPro" id="IPR051797">
    <property type="entry name" value="TrmB-like"/>
</dbReference>
<dbReference type="PANTHER" id="PTHR34293:SF1">
    <property type="entry name" value="HTH-TYPE TRANSCRIPTIONAL REGULATOR TRMBL2"/>
    <property type="match status" value="1"/>
</dbReference>
<dbReference type="InterPro" id="IPR002831">
    <property type="entry name" value="Tscrpt_reg_TrmB_N"/>
</dbReference>
<organism evidence="2">
    <name type="scientific">candidate division WOR-3 bacterium</name>
    <dbReference type="NCBI Taxonomy" id="2052148"/>
    <lineage>
        <taxon>Bacteria</taxon>
        <taxon>Bacteria division WOR-3</taxon>
    </lineage>
</organism>
<dbReference type="PANTHER" id="PTHR34293">
    <property type="entry name" value="HTH-TYPE TRANSCRIPTIONAL REGULATOR TRMBL2"/>
    <property type="match status" value="1"/>
</dbReference>
<dbReference type="AlphaFoldDB" id="A0A7V6CMC7"/>
<name>A0A7V6CMC7_UNCW3</name>
<dbReference type="Gene3D" id="1.10.10.10">
    <property type="entry name" value="Winged helix-like DNA-binding domain superfamily/Winged helix DNA-binding domain"/>
    <property type="match status" value="1"/>
</dbReference>
<dbReference type="InterPro" id="IPR036390">
    <property type="entry name" value="WH_DNA-bd_sf"/>
</dbReference>
<dbReference type="Pfam" id="PF01978">
    <property type="entry name" value="TrmB"/>
    <property type="match status" value="1"/>
</dbReference>
<proteinExistence type="predicted"/>